<dbReference type="InterPro" id="IPR029071">
    <property type="entry name" value="Ubiquitin-like_domsf"/>
</dbReference>
<dbReference type="PROSITE" id="PS00299">
    <property type="entry name" value="UBIQUITIN_1"/>
    <property type="match status" value="1"/>
</dbReference>
<feature type="domain" description="Ubiquitin-like" evidence="3">
    <location>
        <begin position="1"/>
        <end position="71"/>
    </location>
</feature>
<dbReference type="AlphaFoldDB" id="A0A443QPX9"/>
<organism evidence="4 5">
    <name type="scientific">Dinothrombium tinctorium</name>
    <dbReference type="NCBI Taxonomy" id="1965070"/>
    <lineage>
        <taxon>Eukaryota</taxon>
        <taxon>Metazoa</taxon>
        <taxon>Ecdysozoa</taxon>
        <taxon>Arthropoda</taxon>
        <taxon>Chelicerata</taxon>
        <taxon>Arachnida</taxon>
        <taxon>Acari</taxon>
        <taxon>Acariformes</taxon>
        <taxon>Trombidiformes</taxon>
        <taxon>Prostigmata</taxon>
        <taxon>Anystina</taxon>
        <taxon>Parasitengona</taxon>
        <taxon>Trombidioidea</taxon>
        <taxon>Trombidiidae</taxon>
        <taxon>Dinothrombium</taxon>
    </lineage>
</organism>
<proteinExistence type="predicted"/>
<dbReference type="SUPFAM" id="SSF54236">
    <property type="entry name" value="Ubiquitin-like"/>
    <property type="match status" value="1"/>
</dbReference>
<protein>
    <submittedName>
        <fullName evidence="4">Ubiquitin-like protein 4A-B</fullName>
    </submittedName>
</protein>
<dbReference type="InterPro" id="IPR047154">
    <property type="entry name" value="UBL4A-like"/>
</dbReference>
<dbReference type="Proteomes" id="UP000285301">
    <property type="component" value="Unassembled WGS sequence"/>
</dbReference>
<dbReference type="GO" id="GO:0051087">
    <property type="term" value="F:protein-folding chaperone binding"/>
    <property type="evidence" value="ECO:0007669"/>
    <property type="project" value="TreeGrafter"/>
</dbReference>
<sequence length="119" mass="13669">MKICVKMLQGKEHSFEVDSNQSVLSLKEKISDCFGVAANRQRLVFKGKTLNDTHTLSFYSIVDGSKLFLSVPNNETSEESTFFESIQSLLRKHFSNDDTSRILRELRKDTLTTYEIIKN</sequence>
<dbReference type="STRING" id="1965070.A0A443QPX9"/>
<dbReference type="EMBL" id="NCKU01005038">
    <property type="protein sequence ID" value="RWS05085.1"/>
    <property type="molecule type" value="Genomic_DNA"/>
</dbReference>
<accession>A0A443QPX9</accession>
<evidence type="ECO:0000313" key="4">
    <source>
        <dbReference type="EMBL" id="RWS05085.1"/>
    </source>
</evidence>
<dbReference type="PANTHER" id="PTHR46555">
    <property type="entry name" value="UBIQUITIN-LIKE PROTEIN 4A"/>
    <property type="match status" value="1"/>
</dbReference>
<name>A0A443QPX9_9ACAR</name>
<reference evidence="4 5" key="1">
    <citation type="journal article" date="2018" name="Gigascience">
        <title>Genomes of trombidid mites reveal novel predicted allergens and laterally-transferred genes associated with secondary metabolism.</title>
        <authorList>
            <person name="Dong X."/>
            <person name="Chaisiri K."/>
            <person name="Xia D."/>
            <person name="Armstrong S.D."/>
            <person name="Fang Y."/>
            <person name="Donnelly M.J."/>
            <person name="Kadowaki T."/>
            <person name="McGarry J.W."/>
            <person name="Darby A.C."/>
            <person name="Makepeace B.L."/>
        </authorList>
    </citation>
    <scope>NUCLEOTIDE SEQUENCE [LARGE SCALE GENOMIC DNA]</scope>
    <source>
        <strain evidence="4">UoL-WK</strain>
    </source>
</reference>
<dbReference type="GO" id="GO:0071816">
    <property type="term" value="P:tail-anchored membrane protein insertion into ER membrane"/>
    <property type="evidence" value="ECO:0007669"/>
    <property type="project" value="TreeGrafter"/>
</dbReference>
<dbReference type="InterPro" id="IPR000626">
    <property type="entry name" value="Ubiquitin-like_dom"/>
</dbReference>
<comment type="subcellular location">
    <subcellularLocation>
        <location evidence="1">Cytoplasm</location>
        <location evidence="1">Cytosol</location>
    </subcellularLocation>
</comment>
<dbReference type="Gene3D" id="3.10.20.90">
    <property type="entry name" value="Phosphatidylinositol 3-kinase Catalytic Subunit, Chain A, domain 1"/>
    <property type="match status" value="1"/>
</dbReference>
<dbReference type="Pfam" id="PF00240">
    <property type="entry name" value="ubiquitin"/>
    <property type="match status" value="1"/>
</dbReference>
<keyword evidence="5" id="KW-1185">Reference proteome</keyword>
<dbReference type="PROSITE" id="PS50053">
    <property type="entry name" value="UBIQUITIN_2"/>
    <property type="match status" value="1"/>
</dbReference>
<dbReference type="SMART" id="SM00213">
    <property type="entry name" value="UBQ"/>
    <property type="match status" value="1"/>
</dbReference>
<evidence type="ECO:0000256" key="1">
    <source>
        <dbReference type="ARBA" id="ARBA00004514"/>
    </source>
</evidence>
<evidence type="ECO:0000313" key="5">
    <source>
        <dbReference type="Proteomes" id="UP000285301"/>
    </source>
</evidence>
<dbReference type="GO" id="GO:0071818">
    <property type="term" value="C:BAT3 complex"/>
    <property type="evidence" value="ECO:0007669"/>
    <property type="project" value="TreeGrafter"/>
</dbReference>
<dbReference type="FunFam" id="3.10.20.90:FF:000205">
    <property type="entry name" value="2'-5'-oligoadenylate synthase-like protein 2"/>
    <property type="match status" value="1"/>
</dbReference>
<gene>
    <name evidence="4" type="ORF">B4U79_18334</name>
</gene>
<dbReference type="PRINTS" id="PR00348">
    <property type="entry name" value="UBIQUITIN"/>
</dbReference>
<dbReference type="PANTHER" id="PTHR46555:SF1">
    <property type="entry name" value="UBIQUITIN-LIKE PROTEIN 4A"/>
    <property type="match status" value="1"/>
</dbReference>
<dbReference type="InterPro" id="IPR019954">
    <property type="entry name" value="Ubiquitin_CS"/>
</dbReference>
<comment type="caution">
    <text evidence="4">The sequence shown here is derived from an EMBL/GenBank/DDBJ whole genome shotgun (WGS) entry which is preliminary data.</text>
</comment>
<dbReference type="GO" id="GO:0006620">
    <property type="term" value="P:post-translational protein targeting to endoplasmic reticulum membrane"/>
    <property type="evidence" value="ECO:0007669"/>
    <property type="project" value="InterPro"/>
</dbReference>
<dbReference type="OrthoDB" id="417450at2759"/>
<dbReference type="InterPro" id="IPR019956">
    <property type="entry name" value="Ubiquitin_dom"/>
</dbReference>
<keyword evidence="2" id="KW-0963">Cytoplasm</keyword>
<evidence type="ECO:0000259" key="3">
    <source>
        <dbReference type="PROSITE" id="PS50053"/>
    </source>
</evidence>
<evidence type="ECO:0000256" key="2">
    <source>
        <dbReference type="ARBA" id="ARBA00022490"/>
    </source>
</evidence>